<comment type="caution">
    <text evidence="2">The sequence shown here is derived from an EMBL/GenBank/DDBJ whole genome shotgun (WGS) entry which is preliminary data.</text>
</comment>
<accession>A0A9E4KE07</accession>
<evidence type="ECO:0000259" key="1">
    <source>
        <dbReference type="Pfam" id="PF18735"/>
    </source>
</evidence>
<dbReference type="Proteomes" id="UP000886667">
    <property type="component" value="Unassembled WGS sequence"/>
</dbReference>
<dbReference type="EMBL" id="JAEPCM010000338">
    <property type="protein sequence ID" value="MCG7946695.1"/>
    <property type="molecule type" value="Genomic_DNA"/>
</dbReference>
<dbReference type="AlphaFoldDB" id="A0A9E4KE07"/>
<proteinExistence type="predicted"/>
<evidence type="ECO:0000313" key="2">
    <source>
        <dbReference type="EMBL" id="MCG7946695.1"/>
    </source>
</evidence>
<gene>
    <name evidence="2" type="ORF">JAZ07_10170</name>
</gene>
<dbReference type="Pfam" id="PF18735">
    <property type="entry name" value="HEPN_RiboL-PSP"/>
    <property type="match status" value="1"/>
</dbReference>
<evidence type="ECO:0000313" key="3">
    <source>
        <dbReference type="Proteomes" id="UP000886667"/>
    </source>
</evidence>
<dbReference type="InterPro" id="IPR041519">
    <property type="entry name" value="HEPN_RiboL-PSP"/>
</dbReference>
<organism evidence="2 3">
    <name type="scientific">Candidatus Thiodiazotropha taylori</name>
    <dbReference type="NCBI Taxonomy" id="2792791"/>
    <lineage>
        <taxon>Bacteria</taxon>
        <taxon>Pseudomonadati</taxon>
        <taxon>Pseudomonadota</taxon>
        <taxon>Gammaproteobacteria</taxon>
        <taxon>Chromatiales</taxon>
        <taxon>Sedimenticolaceae</taxon>
        <taxon>Candidatus Thiodiazotropha</taxon>
    </lineage>
</organism>
<name>A0A9E4KE07_9GAMM</name>
<feature type="domain" description="RiboL-PSP-HEPN" evidence="1">
    <location>
        <begin position="16"/>
        <end position="205"/>
    </location>
</feature>
<protein>
    <submittedName>
        <fullName evidence="2">MAE_28990/MAE_18760 family HEPN-like nuclease</fullName>
    </submittedName>
</protein>
<sequence>MSKPYTEQDLSDIFDSDLVWRRKELSDMKSAIYDADSISRHALLRALVAMSYAHWEGYVRTCATRYFEHLTLRKKFFSDYERQIYVNSMLCRLDSLYQSRTSIKDRCTLINDILDGIGRRFTYINQDLVDTRSNLNTDVVKDICLICGVDSSHFEDKRTFIDLLLLKRRNAIAHGQQEYIRVEEIDDFIANVLSIMSAFRNLLENKVYTKAYAA</sequence>
<reference evidence="2" key="1">
    <citation type="journal article" date="2021" name="Proc. Natl. Acad. Sci. U.S.A.">
        <title>Global biogeography of chemosynthetic symbionts reveals both localized and globally distributed symbiont groups. .</title>
        <authorList>
            <person name="Osvatic J.T."/>
            <person name="Wilkins L.G.E."/>
            <person name="Leibrecht L."/>
            <person name="Leray M."/>
            <person name="Zauner S."/>
            <person name="Polzin J."/>
            <person name="Camacho Y."/>
            <person name="Gros O."/>
            <person name="van Gils J.A."/>
            <person name="Eisen J.A."/>
            <person name="Petersen J.M."/>
            <person name="Yuen B."/>
        </authorList>
    </citation>
    <scope>NUCLEOTIDE SEQUENCE</scope>
    <source>
        <strain evidence="2">MAGclacostrist064TRANS</strain>
    </source>
</reference>